<dbReference type="PANTHER" id="PTHR35005">
    <property type="entry name" value="3-DEHYDRO-SCYLLO-INOSOSE HYDROLASE"/>
    <property type="match status" value="1"/>
</dbReference>
<dbReference type="EMBL" id="FRAN01000001">
    <property type="protein sequence ID" value="SHK22290.1"/>
    <property type="molecule type" value="Genomic_DNA"/>
</dbReference>
<dbReference type="GO" id="GO:0009231">
    <property type="term" value="P:riboflavin biosynthetic process"/>
    <property type="evidence" value="ECO:0007669"/>
    <property type="project" value="TreeGrafter"/>
</dbReference>
<dbReference type="InterPro" id="IPR024087">
    <property type="entry name" value="Creatininase-like_sf"/>
</dbReference>
<keyword evidence="8" id="KW-1185">Reference proteome</keyword>
<dbReference type="Proteomes" id="UP000184203">
    <property type="component" value="Unassembled WGS sequence"/>
</dbReference>
<evidence type="ECO:0000313" key="6">
    <source>
        <dbReference type="EMBL" id="SHK22290.1"/>
    </source>
</evidence>
<keyword evidence="4" id="KW-0862">Zinc</keyword>
<dbReference type="InterPro" id="IPR003785">
    <property type="entry name" value="Creatininase/forma_Hydrolase"/>
</dbReference>
<dbReference type="EMBL" id="AEMG01000019">
    <property type="protein sequence ID" value="EFW90787.1"/>
    <property type="molecule type" value="Genomic_DNA"/>
</dbReference>
<dbReference type="PANTHER" id="PTHR35005:SF1">
    <property type="entry name" value="2-AMINO-5-FORMYLAMINO-6-RIBOSYLAMINOPYRIMIDIN-4(3H)-ONE 5'-MONOPHOSPHATE DEFORMYLASE"/>
    <property type="match status" value="1"/>
</dbReference>
<dbReference type="OrthoDB" id="46121at2157"/>
<evidence type="ECO:0000313" key="5">
    <source>
        <dbReference type="EMBL" id="EFW90787.1"/>
    </source>
</evidence>
<dbReference type="PATRIC" id="fig|797209.4.peg.3245"/>
<evidence type="ECO:0000256" key="2">
    <source>
        <dbReference type="ARBA" id="ARBA00022723"/>
    </source>
</evidence>
<dbReference type="eggNOG" id="arCOG04536">
    <property type="taxonomic scope" value="Archaea"/>
</dbReference>
<protein>
    <submittedName>
        <fullName evidence="5">Creatininase</fullName>
    </submittedName>
    <submittedName>
        <fullName evidence="6">Creatinine amidohydrolase</fullName>
    </submittedName>
</protein>
<comment type="cofactor">
    <cofactor evidence="1">
        <name>Zn(2+)</name>
        <dbReference type="ChEBI" id="CHEBI:29105"/>
    </cofactor>
</comment>
<dbReference type="RefSeq" id="WP_007981677.1">
    <property type="nucleotide sequence ID" value="NZ_AEMG01000019.1"/>
</dbReference>
<evidence type="ECO:0000256" key="1">
    <source>
        <dbReference type="ARBA" id="ARBA00001947"/>
    </source>
</evidence>
<reference evidence="5 7" key="1">
    <citation type="journal article" date="2014" name="ISME J.">
        <title>Trehalose/2-sulfotrehalose biosynthesis and glycine-betaine uptake are widely spread mechanisms for osmoadaptation in the Halobacteriales.</title>
        <authorList>
            <person name="Youssef N.H."/>
            <person name="Savage-Ashlock K.N."/>
            <person name="McCully A.L."/>
            <person name="Luedtke B."/>
            <person name="Shaw E.I."/>
            <person name="Hoff W.D."/>
            <person name="Elshahed M.S."/>
        </authorList>
    </citation>
    <scope>NUCLEOTIDE SEQUENCE [LARGE SCALE GENOMIC DNA]</scope>
    <source>
        <strain evidence="5 7">DX253</strain>
    </source>
</reference>
<proteinExistence type="predicted"/>
<dbReference type="Gene3D" id="3.40.50.10310">
    <property type="entry name" value="Creatininase"/>
    <property type="match status" value="1"/>
</dbReference>
<evidence type="ECO:0000313" key="8">
    <source>
        <dbReference type="Proteomes" id="UP000184203"/>
    </source>
</evidence>
<keyword evidence="2" id="KW-0479">Metal-binding</keyword>
<evidence type="ECO:0000256" key="4">
    <source>
        <dbReference type="ARBA" id="ARBA00022833"/>
    </source>
</evidence>
<dbReference type="Proteomes" id="UP000003751">
    <property type="component" value="Unassembled WGS sequence"/>
</dbReference>
<keyword evidence="3 6" id="KW-0378">Hydrolase</keyword>
<evidence type="ECO:0000256" key="3">
    <source>
        <dbReference type="ARBA" id="ARBA00022801"/>
    </source>
</evidence>
<evidence type="ECO:0000313" key="7">
    <source>
        <dbReference type="Proteomes" id="UP000003751"/>
    </source>
</evidence>
<dbReference type="Pfam" id="PF02633">
    <property type="entry name" value="Creatininase"/>
    <property type="match status" value="1"/>
</dbReference>
<sequence length="254" mass="27243">MSRLAEETTTTARDALSDVDVALLPTGSVEQHGPALPLGTDFMAAQAVAGTLGDRENVVLLPTVPVGVSEHHRQFDGTLWTDPATFEDYVTDIVSSIASHGVQKVVIVNGHGGNDGALRRVARRVRREEVAYAVPWNWWGGIGDVLEDEFGMGITHADEIETSMLLEVAEELVREAALEAAEAGANDAWGEDVHGANVGFDTADFSESGVVGQPTRGSREAGARLLDASSDELAALVEWLGEQDIDHLWPEDHR</sequence>
<accession>E7QWY4</accession>
<dbReference type="SUPFAM" id="SSF102215">
    <property type="entry name" value="Creatininase"/>
    <property type="match status" value="1"/>
</dbReference>
<organism evidence="5 7">
    <name type="scientific">Haladaptatus paucihalophilus DX253</name>
    <dbReference type="NCBI Taxonomy" id="797209"/>
    <lineage>
        <taxon>Archaea</taxon>
        <taxon>Methanobacteriati</taxon>
        <taxon>Methanobacteriota</taxon>
        <taxon>Stenosarchaea group</taxon>
        <taxon>Halobacteria</taxon>
        <taxon>Halobacteriales</taxon>
        <taxon>Haladaptataceae</taxon>
        <taxon>Haladaptatus</taxon>
    </lineage>
</organism>
<reference evidence="8" key="3">
    <citation type="submission" date="2016-11" db="EMBL/GenBank/DDBJ databases">
        <authorList>
            <person name="Varghese N."/>
            <person name="Submissions S."/>
        </authorList>
    </citation>
    <scope>NUCLEOTIDE SEQUENCE [LARGE SCALE GENOMIC DNA]</scope>
    <source>
        <strain evidence="8">DX253</strain>
    </source>
</reference>
<gene>
    <name evidence="6" type="ORF">SAMN05444342_1003</name>
    <name evidence="5" type="ORF">ZOD2009_16613</name>
</gene>
<dbReference type="AlphaFoldDB" id="E7QWY4"/>
<dbReference type="GO" id="GO:0046872">
    <property type="term" value="F:metal ion binding"/>
    <property type="evidence" value="ECO:0007669"/>
    <property type="project" value="UniProtKB-KW"/>
</dbReference>
<dbReference type="GO" id="GO:0016811">
    <property type="term" value="F:hydrolase activity, acting on carbon-nitrogen (but not peptide) bonds, in linear amides"/>
    <property type="evidence" value="ECO:0007669"/>
    <property type="project" value="TreeGrafter"/>
</dbReference>
<dbReference type="STRING" id="797209.GCA_000376445_03115"/>
<name>E7QWY4_HALPU</name>
<reference evidence="6" key="2">
    <citation type="submission" date="2016-11" db="EMBL/GenBank/DDBJ databases">
        <authorList>
            <person name="Jaros S."/>
            <person name="Januszkiewicz K."/>
            <person name="Wedrychowicz H."/>
        </authorList>
    </citation>
    <scope>NUCLEOTIDE SEQUENCE [LARGE SCALE GENOMIC DNA]</scope>
    <source>
        <strain evidence="6">DX253</strain>
    </source>
</reference>